<gene>
    <name evidence="5" type="ORF">ES674_13900</name>
</gene>
<dbReference type="Gene3D" id="1.10.10.10">
    <property type="entry name" value="Winged helix-like DNA-binding domain superfamily/Winged helix DNA-binding domain"/>
    <property type="match status" value="1"/>
</dbReference>
<organism evidence="5 6">
    <name type="scientific">Bizionia myxarmorum</name>
    <dbReference type="NCBI Taxonomy" id="291186"/>
    <lineage>
        <taxon>Bacteria</taxon>
        <taxon>Pseudomonadati</taxon>
        <taxon>Bacteroidota</taxon>
        <taxon>Flavobacteriia</taxon>
        <taxon>Flavobacteriales</taxon>
        <taxon>Flavobacteriaceae</taxon>
        <taxon>Bizionia</taxon>
    </lineage>
</organism>
<reference evidence="5 6" key="1">
    <citation type="submission" date="2019-08" db="EMBL/GenBank/DDBJ databases">
        <title>Genomes of Antarctic Bizionia species.</title>
        <authorList>
            <person name="Bowman J.P."/>
        </authorList>
    </citation>
    <scope>NUCLEOTIDE SEQUENCE [LARGE SCALE GENOMIC DNA]</scope>
    <source>
        <strain evidence="5 6">ADA-4</strain>
    </source>
</reference>
<dbReference type="OrthoDB" id="1099849at2"/>
<dbReference type="SUPFAM" id="SSF88946">
    <property type="entry name" value="Sigma2 domain of RNA polymerase sigma factors"/>
    <property type="match status" value="1"/>
</dbReference>
<evidence type="ECO:0000313" key="5">
    <source>
        <dbReference type="EMBL" id="TYB75903.1"/>
    </source>
</evidence>
<dbReference type="InterPro" id="IPR014284">
    <property type="entry name" value="RNA_pol_sigma-70_dom"/>
</dbReference>
<dbReference type="InterPro" id="IPR036388">
    <property type="entry name" value="WH-like_DNA-bd_sf"/>
</dbReference>
<comment type="caution">
    <text evidence="5">The sequence shown here is derived from an EMBL/GenBank/DDBJ whole genome shotgun (WGS) entry which is preliminary data.</text>
</comment>
<keyword evidence="3" id="KW-0731">Sigma factor</keyword>
<sequence>MNEESHIIELLKKGDEKTIHFIYNEYKPGFLMFAGRYTLSKDDLLDVYQDAIVALCENARKGNLDELKSSIKTYFFSIGKYMIYAQLKKRNQTTTYENIDNFHFEWDDYDENITNVQLVRMREVFRDLGEQCKKVLSLFYYEEKKLEEITQLMNYENKNVAKSQKSRCIKKLRDLTIKKK</sequence>
<dbReference type="Gene3D" id="1.10.1740.10">
    <property type="match status" value="1"/>
</dbReference>
<evidence type="ECO:0000256" key="4">
    <source>
        <dbReference type="ARBA" id="ARBA00023163"/>
    </source>
</evidence>
<dbReference type="AlphaFoldDB" id="A0A5D0R2V3"/>
<dbReference type="Proteomes" id="UP000323720">
    <property type="component" value="Unassembled WGS sequence"/>
</dbReference>
<dbReference type="NCBIfam" id="TIGR02937">
    <property type="entry name" value="sigma70-ECF"/>
    <property type="match status" value="1"/>
</dbReference>
<dbReference type="GO" id="GO:0006352">
    <property type="term" value="P:DNA-templated transcription initiation"/>
    <property type="evidence" value="ECO:0007669"/>
    <property type="project" value="InterPro"/>
</dbReference>
<dbReference type="RefSeq" id="WP_148404991.1">
    <property type="nucleotide sequence ID" value="NZ_VSKK01000004.1"/>
</dbReference>
<proteinExistence type="inferred from homology"/>
<accession>A0A5D0R2V3</accession>
<keyword evidence="2" id="KW-0805">Transcription regulation</keyword>
<name>A0A5D0R2V3_9FLAO</name>
<keyword evidence="6" id="KW-1185">Reference proteome</keyword>
<dbReference type="InterPro" id="IPR013324">
    <property type="entry name" value="RNA_pol_sigma_r3/r4-like"/>
</dbReference>
<comment type="similarity">
    <text evidence="1">Belongs to the sigma-70 factor family. ECF subfamily.</text>
</comment>
<dbReference type="GO" id="GO:0016987">
    <property type="term" value="F:sigma factor activity"/>
    <property type="evidence" value="ECO:0007669"/>
    <property type="project" value="UniProtKB-KW"/>
</dbReference>
<evidence type="ECO:0000313" key="6">
    <source>
        <dbReference type="Proteomes" id="UP000323720"/>
    </source>
</evidence>
<dbReference type="InterPro" id="IPR039425">
    <property type="entry name" value="RNA_pol_sigma-70-like"/>
</dbReference>
<dbReference type="PANTHER" id="PTHR43133">
    <property type="entry name" value="RNA POLYMERASE ECF-TYPE SIGMA FACTO"/>
    <property type="match status" value="1"/>
</dbReference>
<dbReference type="SUPFAM" id="SSF88659">
    <property type="entry name" value="Sigma3 and sigma4 domains of RNA polymerase sigma factors"/>
    <property type="match status" value="1"/>
</dbReference>
<dbReference type="EMBL" id="VSKK01000004">
    <property type="protein sequence ID" value="TYB75903.1"/>
    <property type="molecule type" value="Genomic_DNA"/>
</dbReference>
<evidence type="ECO:0000256" key="2">
    <source>
        <dbReference type="ARBA" id="ARBA00023015"/>
    </source>
</evidence>
<dbReference type="InterPro" id="IPR013325">
    <property type="entry name" value="RNA_pol_sigma_r2"/>
</dbReference>
<protein>
    <submittedName>
        <fullName evidence="5">Sigma-70 family RNA polymerase sigma factor</fullName>
    </submittedName>
</protein>
<keyword evidence="4" id="KW-0804">Transcription</keyword>
<dbReference type="PANTHER" id="PTHR43133:SF46">
    <property type="entry name" value="RNA POLYMERASE SIGMA-70 FACTOR ECF SUBFAMILY"/>
    <property type="match status" value="1"/>
</dbReference>
<evidence type="ECO:0000256" key="3">
    <source>
        <dbReference type="ARBA" id="ARBA00023082"/>
    </source>
</evidence>
<evidence type="ECO:0000256" key="1">
    <source>
        <dbReference type="ARBA" id="ARBA00010641"/>
    </source>
</evidence>